<reference evidence="3" key="1">
    <citation type="journal article" date="2012" name="BMC Genomics">
        <title>Genome sequence of the necrotrophic fungus Penicillium digitatum, the main postharvest pathogen of citrus.</title>
        <authorList>
            <person name="Marcet-Houben M."/>
            <person name="Ballester A.-R."/>
            <person name="de la Fuente B."/>
            <person name="Harries E."/>
            <person name="Marcos J.F."/>
            <person name="Gonzalez-Candelas L."/>
            <person name="Gabaldon T."/>
        </authorList>
    </citation>
    <scope>NUCLEOTIDE SEQUENCE [LARGE SCALE GENOMIC DNA]</scope>
    <source>
        <strain evidence="3">Pd1 / CECT 20795</strain>
    </source>
</reference>
<dbReference type="VEuPathDB" id="FungiDB:PDIP_88120"/>
<gene>
    <name evidence="2" type="ORF">PDIP_88120</name>
</gene>
<evidence type="ECO:0008006" key="4">
    <source>
        <dbReference type="Google" id="ProtNLM"/>
    </source>
</evidence>
<comment type="caution">
    <text evidence="2">The sequence shown here is derived from an EMBL/GenBank/DDBJ whole genome shotgun (WGS) entry which is preliminary data.</text>
</comment>
<name>K9F5L4_PEND1</name>
<proteinExistence type="predicted"/>
<feature type="region of interest" description="Disordered" evidence="1">
    <location>
        <begin position="74"/>
        <end position="153"/>
    </location>
</feature>
<dbReference type="EMBL" id="AKCU01000543">
    <property type="protein sequence ID" value="EKV04304.1"/>
    <property type="molecule type" value="Genomic_DNA"/>
</dbReference>
<dbReference type="KEGG" id="pdp:PDIP_88120"/>
<feature type="region of interest" description="Disordered" evidence="1">
    <location>
        <begin position="239"/>
        <end position="262"/>
    </location>
</feature>
<dbReference type="AlphaFoldDB" id="K9F5L4"/>
<dbReference type="HOGENOM" id="CLU_1200190_0_0_1"/>
<protein>
    <recommendedName>
        <fullName evidence="4">Histone h1.3</fullName>
    </recommendedName>
</protein>
<dbReference type="OrthoDB" id="5403747at2759"/>
<evidence type="ECO:0000256" key="1">
    <source>
        <dbReference type="SAM" id="MobiDB-lite"/>
    </source>
</evidence>
<organism evidence="2 3">
    <name type="scientific">Penicillium digitatum (strain Pd1 / CECT 20795)</name>
    <name type="common">Green mold</name>
    <dbReference type="NCBI Taxonomy" id="1170230"/>
    <lineage>
        <taxon>Eukaryota</taxon>
        <taxon>Fungi</taxon>
        <taxon>Dikarya</taxon>
        <taxon>Ascomycota</taxon>
        <taxon>Pezizomycotina</taxon>
        <taxon>Eurotiomycetes</taxon>
        <taxon>Eurotiomycetidae</taxon>
        <taxon>Eurotiales</taxon>
        <taxon>Aspergillaceae</taxon>
        <taxon>Penicillium</taxon>
    </lineage>
</organism>
<feature type="compositionally biased region" description="Low complexity" evidence="1">
    <location>
        <begin position="111"/>
        <end position="138"/>
    </location>
</feature>
<evidence type="ECO:0000313" key="2">
    <source>
        <dbReference type="EMBL" id="EKV04304.1"/>
    </source>
</evidence>
<evidence type="ECO:0000313" key="3">
    <source>
        <dbReference type="Proteomes" id="UP000009886"/>
    </source>
</evidence>
<dbReference type="Proteomes" id="UP000009886">
    <property type="component" value="Unassembled WGS sequence"/>
</dbReference>
<accession>K9F5L4</accession>
<sequence length="262" mass="27757">MASPAAPKTSLFPGISATETKLLVLANVCLKNDKLLTEGTTKIDYDRLALNAGIKSSSAQTLFRNAKRKLDKLYGDNNADASGNGAQADMSPDDTPSKRGKSNAKAKAPRTPKSPKAAKTPKTPKGTKPIKTLKGGKTSIKSEEDEDQVPIKLEFDPTTTEYAENLANDSSHETAVTEAVDELAIGPIAGSAAESAIEPVTGRFAEPAATADTFNFKTEQSEEEVDKADEIDEASLDLAVNDNLPMSPLPDEADDAHKQDKA</sequence>
<feature type="compositionally biased region" description="Basic residues" evidence="1">
    <location>
        <begin position="98"/>
        <end position="110"/>
    </location>
</feature>